<dbReference type="EMBL" id="LKMD01000102">
    <property type="protein sequence ID" value="PIA97097.1"/>
    <property type="molecule type" value="Genomic_DNA"/>
</dbReference>
<keyword evidence="5" id="KW-1185">Reference proteome</keyword>
<evidence type="ECO:0000313" key="5">
    <source>
        <dbReference type="Proteomes" id="UP001302367"/>
    </source>
</evidence>
<reference evidence="2 4" key="1">
    <citation type="submission" date="2015-10" db="EMBL/GenBank/DDBJ databases">
        <title>The cercosporin biosynthetic gene cluster was horizontally transferred to several fungal lineages and shown to be expanded in Cercospora beticola based on microsynteny with recipient genomes.</title>
        <authorList>
            <person name="De Jonge R."/>
            <person name="Ebert M.K."/>
            <person name="Suttle J.C."/>
            <person name="Jurick Ii W.M."/>
            <person name="Secor G.A."/>
            <person name="Thomma B.P."/>
            <person name="Van De Peer Y."/>
            <person name="Bolton M.D."/>
        </authorList>
    </citation>
    <scope>NUCLEOTIDE SEQUENCE [LARGE SCALE GENOMIC DNA]</scope>
    <source>
        <strain evidence="2 4">09-40</strain>
    </source>
</reference>
<dbReference type="AlphaFoldDB" id="A0A2G5HX17"/>
<evidence type="ECO:0000313" key="2">
    <source>
        <dbReference type="EMBL" id="PIA97097.1"/>
    </source>
</evidence>
<evidence type="ECO:0000256" key="1">
    <source>
        <dbReference type="SAM" id="MobiDB-lite"/>
    </source>
</evidence>
<feature type="region of interest" description="Disordered" evidence="1">
    <location>
        <begin position="1"/>
        <end position="27"/>
    </location>
</feature>
<dbReference type="EMBL" id="CP134185">
    <property type="protein sequence ID" value="WPA98526.1"/>
    <property type="molecule type" value="Genomic_DNA"/>
</dbReference>
<dbReference type="OrthoDB" id="3621732at2759"/>
<proteinExistence type="predicted"/>
<accession>A0A2G5HX17</accession>
<sequence length="183" mass="20135">MTEPTIQQHASAPTSLNGGVDPSQASINSPASLTGSDLVKHLEWIAYSFVDAINDRDLTWLGDNGPMSPYISQDFVGEQERIPGSSQTGFVGREEHAKFFPMILAWSPNYKIRIFDLSTCVDERKGKAVMFFNGESTGIGDLAMPSTCTVDFQRYDDGHWKMCRFAGVRGMVDGCELVSPDVD</sequence>
<evidence type="ECO:0008006" key="6">
    <source>
        <dbReference type="Google" id="ProtNLM"/>
    </source>
</evidence>
<dbReference type="Proteomes" id="UP000230605">
    <property type="component" value="Chromosome 2"/>
</dbReference>
<reference evidence="3 5" key="2">
    <citation type="submission" date="2023-09" db="EMBL/GenBank/DDBJ databases">
        <title>Complete-Gapless Cercospora beticola genome.</title>
        <authorList>
            <person name="Wyatt N.A."/>
            <person name="Spanner R.E."/>
            <person name="Bolton M.D."/>
        </authorList>
    </citation>
    <scope>NUCLEOTIDE SEQUENCE [LARGE SCALE GENOMIC DNA]</scope>
    <source>
        <strain evidence="3">Cb09-40</strain>
    </source>
</reference>
<name>A0A2G5HX17_CERBT</name>
<evidence type="ECO:0000313" key="3">
    <source>
        <dbReference type="EMBL" id="WPA98526.1"/>
    </source>
</evidence>
<organism evidence="2 4">
    <name type="scientific">Cercospora beticola</name>
    <name type="common">Sugarbeet leaf spot fungus</name>
    <dbReference type="NCBI Taxonomy" id="122368"/>
    <lineage>
        <taxon>Eukaryota</taxon>
        <taxon>Fungi</taxon>
        <taxon>Dikarya</taxon>
        <taxon>Ascomycota</taxon>
        <taxon>Pezizomycotina</taxon>
        <taxon>Dothideomycetes</taxon>
        <taxon>Dothideomycetidae</taxon>
        <taxon>Mycosphaerellales</taxon>
        <taxon>Mycosphaerellaceae</taxon>
        <taxon>Cercospora</taxon>
    </lineage>
</organism>
<gene>
    <name evidence="2" type="ORF">CB0940_05929</name>
    <name evidence="3" type="ORF">RHO25_003138</name>
</gene>
<dbReference type="Proteomes" id="UP001302367">
    <property type="component" value="Chromosome 2"/>
</dbReference>
<evidence type="ECO:0000313" key="4">
    <source>
        <dbReference type="Proteomes" id="UP000230605"/>
    </source>
</evidence>
<protein>
    <recommendedName>
        <fullName evidence="6">SnoaL-like domain-containing protein</fullName>
    </recommendedName>
</protein>